<dbReference type="RefSeq" id="WP_173079135.1">
    <property type="nucleotide sequence ID" value="NZ_BAABJB010000073.1"/>
</dbReference>
<evidence type="ECO:0000313" key="3">
    <source>
        <dbReference type="Proteomes" id="UP000482960"/>
    </source>
</evidence>
<name>A0A6V8LC73_9ACTN</name>
<reference evidence="2 3" key="1">
    <citation type="submission" date="2020-03" db="EMBL/GenBank/DDBJ databases">
        <title>Whole genome shotgun sequence of Phytohabitans rumicis NBRC 108638.</title>
        <authorList>
            <person name="Komaki H."/>
            <person name="Tamura T."/>
        </authorList>
    </citation>
    <scope>NUCLEOTIDE SEQUENCE [LARGE SCALE GENOMIC DNA]</scope>
    <source>
        <strain evidence="2 3">NBRC 108638</strain>
    </source>
</reference>
<gene>
    <name evidence="2" type="ORF">Prum_058310</name>
</gene>
<reference evidence="2 3" key="2">
    <citation type="submission" date="2020-03" db="EMBL/GenBank/DDBJ databases">
        <authorList>
            <person name="Ichikawa N."/>
            <person name="Kimura A."/>
            <person name="Kitahashi Y."/>
            <person name="Uohara A."/>
        </authorList>
    </citation>
    <scope>NUCLEOTIDE SEQUENCE [LARGE SCALE GENOMIC DNA]</scope>
    <source>
        <strain evidence="2 3">NBRC 108638</strain>
    </source>
</reference>
<feature type="region of interest" description="Disordered" evidence="1">
    <location>
        <begin position="89"/>
        <end position="113"/>
    </location>
</feature>
<keyword evidence="3" id="KW-1185">Reference proteome</keyword>
<organism evidence="2 3">
    <name type="scientific">Phytohabitans rumicis</name>
    <dbReference type="NCBI Taxonomy" id="1076125"/>
    <lineage>
        <taxon>Bacteria</taxon>
        <taxon>Bacillati</taxon>
        <taxon>Actinomycetota</taxon>
        <taxon>Actinomycetes</taxon>
        <taxon>Micromonosporales</taxon>
        <taxon>Micromonosporaceae</taxon>
    </lineage>
</organism>
<sequence length="179" mass="19614">MPNPARRLGAISSTHTDPDGHRWHLTVHWADVGGTATPVGLDLHAFTDDGRARVRPTGGVVTAAVLRSLRVAEVVEATRRQGAWTVPAAKRTTRAPRSTSGYPPKRPGRPAERGDDFIATVATLYKEAKAQGGEPARKPWLYVTTQLKARGFGDVTDGQLRNWSRRARNLGLIPLRERK</sequence>
<evidence type="ECO:0000256" key="1">
    <source>
        <dbReference type="SAM" id="MobiDB-lite"/>
    </source>
</evidence>
<proteinExistence type="predicted"/>
<accession>A0A6V8LC73</accession>
<comment type="caution">
    <text evidence="2">The sequence shown here is derived from an EMBL/GenBank/DDBJ whole genome shotgun (WGS) entry which is preliminary data.</text>
</comment>
<dbReference type="EMBL" id="BLPG01000001">
    <property type="protein sequence ID" value="GFJ92189.1"/>
    <property type="molecule type" value="Genomic_DNA"/>
</dbReference>
<dbReference type="Proteomes" id="UP000482960">
    <property type="component" value="Unassembled WGS sequence"/>
</dbReference>
<feature type="region of interest" description="Disordered" evidence="1">
    <location>
        <begin position="1"/>
        <end position="20"/>
    </location>
</feature>
<dbReference type="AlphaFoldDB" id="A0A6V8LC73"/>
<evidence type="ECO:0000313" key="2">
    <source>
        <dbReference type="EMBL" id="GFJ92189.1"/>
    </source>
</evidence>
<protein>
    <submittedName>
        <fullName evidence="2">Uncharacterized protein</fullName>
    </submittedName>
</protein>